<comment type="cofactor">
    <cofactor evidence="1">
        <name>Zn(2+)</name>
        <dbReference type="ChEBI" id="CHEBI:29105"/>
    </cofactor>
</comment>
<evidence type="ECO:0000256" key="3">
    <source>
        <dbReference type="ARBA" id="ARBA00022801"/>
    </source>
</evidence>
<evidence type="ECO:0000256" key="5">
    <source>
        <dbReference type="ARBA" id="ARBA00024029"/>
    </source>
</evidence>
<evidence type="ECO:0000313" key="7">
    <source>
        <dbReference type="Proteomes" id="UP000753961"/>
    </source>
</evidence>
<dbReference type="SUPFAM" id="SSF102215">
    <property type="entry name" value="Creatininase"/>
    <property type="match status" value="1"/>
</dbReference>
<dbReference type="EMBL" id="JAHVHU010000009">
    <property type="protein sequence ID" value="MBY5958509.1"/>
    <property type="molecule type" value="Genomic_DNA"/>
</dbReference>
<proteinExistence type="inferred from homology"/>
<comment type="similarity">
    <text evidence="5">Belongs to the creatininase superfamily.</text>
</comment>
<dbReference type="Gene3D" id="3.40.50.10310">
    <property type="entry name" value="Creatininase"/>
    <property type="match status" value="1"/>
</dbReference>
<organism evidence="6 7">
    <name type="scientific">Membranihabitans marinus</name>
    <dbReference type="NCBI Taxonomy" id="1227546"/>
    <lineage>
        <taxon>Bacteria</taxon>
        <taxon>Pseudomonadati</taxon>
        <taxon>Bacteroidota</taxon>
        <taxon>Saprospiria</taxon>
        <taxon>Saprospirales</taxon>
        <taxon>Saprospiraceae</taxon>
        <taxon>Membranihabitans</taxon>
    </lineage>
</organism>
<keyword evidence="4" id="KW-0862">Zinc</keyword>
<dbReference type="GO" id="GO:0046872">
    <property type="term" value="F:metal ion binding"/>
    <property type="evidence" value="ECO:0007669"/>
    <property type="project" value="UniProtKB-KW"/>
</dbReference>
<dbReference type="Pfam" id="PF02633">
    <property type="entry name" value="Creatininase"/>
    <property type="match status" value="1"/>
</dbReference>
<dbReference type="PANTHER" id="PTHR35005">
    <property type="entry name" value="3-DEHYDRO-SCYLLO-INOSOSE HYDROLASE"/>
    <property type="match status" value="1"/>
</dbReference>
<comment type="caution">
    <text evidence="6">The sequence shown here is derived from an EMBL/GenBank/DDBJ whole genome shotgun (WGS) entry which is preliminary data.</text>
</comment>
<keyword evidence="3" id="KW-0378">Hydrolase</keyword>
<accession>A0A953HM55</accession>
<evidence type="ECO:0000256" key="2">
    <source>
        <dbReference type="ARBA" id="ARBA00022723"/>
    </source>
</evidence>
<dbReference type="InterPro" id="IPR003785">
    <property type="entry name" value="Creatininase/forma_Hydrolase"/>
</dbReference>
<keyword evidence="2" id="KW-0479">Metal-binding</keyword>
<dbReference type="PANTHER" id="PTHR35005:SF1">
    <property type="entry name" value="2-AMINO-5-FORMYLAMINO-6-RIBOSYLAMINOPYRIMIDIN-4(3H)-ONE 5'-MONOPHOSPHATE DEFORMYLASE"/>
    <property type="match status" value="1"/>
</dbReference>
<protein>
    <submittedName>
        <fullName evidence="6">Creatininase family protein</fullName>
    </submittedName>
</protein>
<dbReference type="GO" id="GO:0009231">
    <property type="term" value="P:riboflavin biosynthetic process"/>
    <property type="evidence" value="ECO:0007669"/>
    <property type="project" value="TreeGrafter"/>
</dbReference>
<keyword evidence="7" id="KW-1185">Reference proteome</keyword>
<sequence>MGYDVMIWEELSSLQLAKAGKSLPVMVNISATEQHGNHLPLGTDRIIGDYFCRKLNDRIADKVLLLPNLSIGYSRHHLGFPGTLSLSHSTLIAQLEEIVDSVFAHKFTKFILFNSHGGNQALGQVFIEKMGDKYPHGHFFMMNWFRLAVEELRKLSESGPGGIGHGGEFETSLMLRIAPHLVDENNISSMRNIPTFSWAEGDLLQGAEVSYYRSMSSMTKNGIYGDPRFATADKGAKIEKVVVTRMTEIVNDIFNISASE</sequence>
<evidence type="ECO:0000313" key="6">
    <source>
        <dbReference type="EMBL" id="MBY5958509.1"/>
    </source>
</evidence>
<gene>
    <name evidence="6" type="ORF">KUV50_10220</name>
</gene>
<dbReference type="InterPro" id="IPR024087">
    <property type="entry name" value="Creatininase-like_sf"/>
</dbReference>
<name>A0A953HM55_9BACT</name>
<reference evidence="6" key="1">
    <citation type="submission" date="2021-06" db="EMBL/GenBank/DDBJ databases">
        <title>44 bacteria genomes isolated from Dapeng, Shenzhen.</title>
        <authorList>
            <person name="Zheng W."/>
            <person name="Yu S."/>
            <person name="Huang Y."/>
        </authorList>
    </citation>
    <scope>NUCLEOTIDE SEQUENCE</scope>
    <source>
        <strain evidence="6">DP5N28-2</strain>
    </source>
</reference>
<dbReference type="Proteomes" id="UP000753961">
    <property type="component" value="Unassembled WGS sequence"/>
</dbReference>
<dbReference type="GO" id="GO:0016811">
    <property type="term" value="F:hydrolase activity, acting on carbon-nitrogen (but not peptide) bonds, in linear amides"/>
    <property type="evidence" value="ECO:0007669"/>
    <property type="project" value="TreeGrafter"/>
</dbReference>
<evidence type="ECO:0000256" key="4">
    <source>
        <dbReference type="ARBA" id="ARBA00022833"/>
    </source>
</evidence>
<evidence type="ECO:0000256" key="1">
    <source>
        <dbReference type="ARBA" id="ARBA00001947"/>
    </source>
</evidence>
<dbReference type="AlphaFoldDB" id="A0A953HM55"/>